<name>A0A1E1KN85_9HELO</name>
<reference evidence="2" key="1">
    <citation type="submission" date="2016-03" db="EMBL/GenBank/DDBJ databases">
        <authorList>
            <person name="Guldener U."/>
        </authorList>
    </citation>
    <scope>NUCLEOTIDE SEQUENCE [LARGE SCALE GENOMIC DNA]</scope>
    <source>
        <strain evidence="2">04CH-RAC-A.6.1</strain>
    </source>
</reference>
<evidence type="ECO:0000313" key="1">
    <source>
        <dbReference type="EMBL" id="CZS99473.1"/>
    </source>
</evidence>
<sequence length="199" mass="22901">MALAIADNAFKNKFVLLQQIYDLVVPNGTDRIRLNIEALTPEERRYAMGNSGDVYERYYMPSFINADCQAIYLGTTRREDLIRAVGRLERYDDAPDKLNDIQKKEISNYLYILKKVKARKDYVLKIKADGYSIIKAAKGTFCAINNFYETVHVDEVDRQLRGILPDTEVLTLSTIEYELEERAIVAKLLFQSLDELDGD</sequence>
<proteinExistence type="predicted"/>
<dbReference type="OrthoDB" id="4485682at2759"/>
<dbReference type="EMBL" id="FJUX01000041">
    <property type="protein sequence ID" value="CZS99473.1"/>
    <property type="molecule type" value="Genomic_DNA"/>
</dbReference>
<protein>
    <submittedName>
        <fullName evidence="1">Uncharacterized protein</fullName>
    </submittedName>
</protein>
<organism evidence="1 2">
    <name type="scientific">Rhynchosporium agropyri</name>
    <dbReference type="NCBI Taxonomy" id="914238"/>
    <lineage>
        <taxon>Eukaryota</taxon>
        <taxon>Fungi</taxon>
        <taxon>Dikarya</taxon>
        <taxon>Ascomycota</taxon>
        <taxon>Pezizomycotina</taxon>
        <taxon>Leotiomycetes</taxon>
        <taxon>Helotiales</taxon>
        <taxon>Ploettnerulaceae</taxon>
        <taxon>Rhynchosporium</taxon>
    </lineage>
</organism>
<evidence type="ECO:0000313" key="2">
    <source>
        <dbReference type="Proteomes" id="UP000178912"/>
    </source>
</evidence>
<dbReference type="AlphaFoldDB" id="A0A1E1KN85"/>
<gene>
    <name evidence="1" type="ORF">RAG0_07805</name>
</gene>
<accession>A0A1E1KN85</accession>
<dbReference type="Pfam" id="PF11917">
    <property type="entry name" value="DUF3435"/>
    <property type="match status" value="1"/>
</dbReference>
<dbReference type="Proteomes" id="UP000178912">
    <property type="component" value="Unassembled WGS sequence"/>
</dbReference>
<dbReference type="InterPro" id="IPR021842">
    <property type="entry name" value="DUF3435"/>
</dbReference>
<keyword evidence="2" id="KW-1185">Reference proteome</keyword>